<dbReference type="RefSeq" id="WP_088921462.1">
    <property type="nucleotide sequence ID" value="NZ_CP018632.1"/>
</dbReference>
<evidence type="ECO:0000313" key="1">
    <source>
        <dbReference type="EMBL" id="ASJ76719.1"/>
    </source>
</evidence>
<organism evidence="1 2">
    <name type="scientific">Granulosicoccus antarcticus IMCC3135</name>
    <dbReference type="NCBI Taxonomy" id="1192854"/>
    <lineage>
        <taxon>Bacteria</taxon>
        <taxon>Pseudomonadati</taxon>
        <taxon>Pseudomonadota</taxon>
        <taxon>Gammaproteobacteria</taxon>
        <taxon>Chromatiales</taxon>
        <taxon>Granulosicoccaceae</taxon>
        <taxon>Granulosicoccus</taxon>
    </lineage>
</organism>
<dbReference type="OrthoDB" id="370799at2"/>
<evidence type="ECO:0000313" key="2">
    <source>
        <dbReference type="Proteomes" id="UP000250079"/>
    </source>
</evidence>
<gene>
    <name evidence="1" type="ORF">IMCC3135_33375</name>
</gene>
<dbReference type="EMBL" id="CP018632">
    <property type="protein sequence ID" value="ASJ76719.1"/>
    <property type="molecule type" value="Genomic_DNA"/>
</dbReference>
<reference evidence="1 2" key="1">
    <citation type="submission" date="2016-12" db="EMBL/GenBank/DDBJ databases">
        <authorList>
            <person name="Song W.-J."/>
            <person name="Kurnit D.M."/>
        </authorList>
    </citation>
    <scope>NUCLEOTIDE SEQUENCE [LARGE SCALE GENOMIC DNA]</scope>
    <source>
        <strain evidence="1 2">IMCC3135</strain>
    </source>
</reference>
<sequence>MFAEHLKALDLARDGQWEASHEIVQAHSDSFSSLIHAYLHRVEGDQSNAAYWYRRADEEVCQLSPEAELLSLYERCAQAGI</sequence>
<proteinExistence type="predicted"/>
<keyword evidence="2" id="KW-1185">Reference proteome</keyword>
<evidence type="ECO:0008006" key="3">
    <source>
        <dbReference type="Google" id="ProtNLM"/>
    </source>
</evidence>
<dbReference type="KEGG" id="gai:IMCC3135_33375"/>
<protein>
    <recommendedName>
        <fullName evidence="3">Bacterial transcriptional activator domain-containing protein</fullName>
    </recommendedName>
</protein>
<dbReference type="AlphaFoldDB" id="A0A2Z2NZL2"/>
<name>A0A2Z2NZL2_9GAMM</name>
<accession>A0A2Z2NZL2</accession>
<dbReference type="Proteomes" id="UP000250079">
    <property type="component" value="Chromosome"/>
</dbReference>